<dbReference type="Proteomes" id="UP001153269">
    <property type="component" value="Unassembled WGS sequence"/>
</dbReference>
<name>A0A9N7YJX1_PLEPL</name>
<dbReference type="EMBL" id="CADEAL010001046">
    <property type="protein sequence ID" value="CAB1428343.1"/>
    <property type="molecule type" value="Genomic_DNA"/>
</dbReference>
<sequence length="115" mass="12584">PLQPWDMAGCVIRVTELRLWGEKHAVDLFLWSPKGSLSNNQPVWARCLGAVDPSVGFLLSLLRGPQRLLIIPDLLALPFSASHSGPLWLAQVSTLSTQSFLTLFAPSHVQNNPSS</sequence>
<dbReference type="AlphaFoldDB" id="A0A9N7YJX1"/>
<proteinExistence type="predicted"/>
<accession>A0A9N7YJX1</accession>
<keyword evidence="2" id="KW-1185">Reference proteome</keyword>
<organism evidence="1 2">
    <name type="scientific">Pleuronectes platessa</name>
    <name type="common">European plaice</name>
    <dbReference type="NCBI Taxonomy" id="8262"/>
    <lineage>
        <taxon>Eukaryota</taxon>
        <taxon>Metazoa</taxon>
        <taxon>Chordata</taxon>
        <taxon>Craniata</taxon>
        <taxon>Vertebrata</taxon>
        <taxon>Euteleostomi</taxon>
        <taxon>Actinopterygii</taxon>
        <taxon>Neopterygii</taxon>
        <taxon>Teleostei</taxon>
        <taxon>Neoteleostei</taxon>
        <taxon>Acanthomorphata</taxon>
        <taxon>Carangaria</taxon>
        <taxon>Pleuronectiformes</taxon>
        <taxon>Pleuronectoidei</taxon>
        <taxon>Pleuronectidae</taxon>
        <taxon>Pleuronectes</taxon>
    </lineage>
</organism>
<comment type="caution">
    <text evidence="1">The sequence shown here is derived from an EMBL/GenBank/DDBJ whole genome shotgun (WGS) entry which is preliminary data.</text>
</comment>
<evidence type="ECO:0000313" key="2">
    <source>
        <dbReference type="Proteomes" id="UP001153269"/>
    </source>
</evidence>
<protein>
    <submittedName>
        <fullName evidence="1">Uncharacterized protein</fullName>
    </submittedName>
</protein>
<feature type="non-terminal residue" evidence="1">
    <location>
        <position position="1"/>
    </location>
</feature>
<gene>
    <name evidence="1" type="ORF">PLEPLA_LOCUS16309</name>
</gene>
<evidence type="ECO:0000313" key="1">
    <source>
        <dbReference type="EMBL" id="CAB1428343.1"/>
    </source>
</evidence>
<reference evidence="1" key="1">
    <citation type="submission" date="2020-03" db="EMBL/GenBank/DDBJ databases">
        <authorList>
            <person name="Weist P."/>
        </authorList>
    </citation>
    <scope>NUCLEOTIDE SEQUENCE</scope>
</reference>